<name>A0A9P1GTW7_9DINO</name>
<comment type="caution">
    <text evidence="3">The sequence shown here is derived from an EMBL/GenBank/DDBJ whole genome shotgun (WGS) entry which is preliminary data.</text>
</comment>
<dbReference type="EMBL" id="CAMXCT020006830">
    <property type="protein sequence ID" value="CAL1174118.1"/>
    <property type="molecule type" value="Genomic_DNA"/>
</dbReference>
<evidence type="ECO:0000313" key="6">
    <source>
        <dbReference type="Proteomes" id="UP001152797"/>
    </source>
</evidence>
<feature type="transmembrane region" description="Helical" evidence="2">
    <location>
        <begin position="308"/>
        <end position="333"/>
    </location>
</feature>
<sequence>MIYNDKWQIDGAGASTGPQEERRKPLSSPDSTLVGLPTAELADVSSDDAPVWMSEDDQDVFGMSSVRPEVRMTLCDMVTAILVPWAAFALSLVIFICLYHDHAVLVWILQILCTLLALCTVLTGHRVRDAMIISLGFLSLASIALGAAAGTWLEAEYLQRFWQLYRASSYQLILPSSDPSKLPMDSFLRFSDGTVLDDFHALGYLAKGNTYCVAPIRLTGSSSEPVRYWAVGKNCCDRRGTFNCGPQPEHAAVIAEHLDETFLRAVLQASSVYHLPLEEVDVAKPQLVTLIEHPSQLLAEIWYESTRVAVMAALMHLAVCVIAVLTMATATAYGRKLKDSL</sequence>
<keyword evidence="2" id="KW-0812">Transmembrane</keyword>
<keyword evidence="2" id="KW-1133">Transmembrane helix</keyword>
<proteinExistence type="predicted"/>
<dbReference type="EMBL" id="CAMXCT010006830">
    <property type="protein sequence ID" value="CAI4020743.1"/>
    <property type="molecule type" value="Genomic_DNA"/>
</dbReference>
<gene>
    <name evidence="3" type="ORF">C1SCF055_LOCUS45131</name>
</gene>
<evidence type="ECO:0000256" key="2">
    <source>
        <dbReference type="SAM" id="Phobius"/>
    </source>
</evidence>
<dbReference type="EMBL" id="CAMXCT030006830">
    <property type="protein sequence ID" value="CAL4808055.1"/>
    <property type="molecule type" value="Genomic_DNA"/>
</dbReference>
<feature type="transmembrane region" description="Helical" evidence="2">
    <location>
        <begin position="130"/>
        <end position="153"/>
    </location>
</feature>
<evidence type="ECO:0000313" key="4">
    <source>
        <dbReference type="EMBL" id="CAL1174118.1"/>
    </source>
</evidence>
<evidence type="ECO:0000313" key="5">
    <source>
        <dbReference type="EMBL" id="CAL4808055.1"/>
    </source>
</evidence>
<keyword evidence="2" id="KW-0472">Membrane</keyword>
<dbReference type="OrthoDB" id="416555at2759"/>
<organism evidence="3">
    <name type="scientific">Cladocopium goreaui</name>
    <dbReference type="NCBI Taxonomy" id="2562237"/>
    <lineage>
        <taxon>Eukaryota</taxon>
        <taxon>Sar</taxon>
        <taxon>Alveolata</taxon>
        <taxon>Dinophyceae</taxon>
        <taxon>Suessiales</taxon>
        <taxon>Symbiodiniaceae</taxon>
        <taxon>Cladocopium</taxon>
    </lineage>
</organism>
<dbReference type="AlphaFoldDB" id="A0A9P1GTW7"/>
<dbReference type="Proteomes" id="UP001152797">
    <property type="component" value="Unassembled WGS sequence"/>
</dbReference>
<feature type="transmembrane region" description="Helical" evidence="2">
    <location>
        <begin position="77"/>
        <end position="98"/>
    </location>
</feature>
<feature type="region of interest" description="Disordered" evidence="1">
    <location>
        <begin position="1"/>
        <end position="34"/>
    </location>
</feature>
<reference evidence="3" key="1">
    <citation type="submission" date="2022-10" db="EMBL/GenBank/DDBJ databases">
        <authorList>
            <person name="Chen Y."/>
            <person name="Dougan E. K."/>
            <person name="Chan C."/>
            <person name="Rhodes N."/>
            <person name="Thang M."/>
        </authorList>
    </citation>
    <scope>NUCLEOTIDE SEQUENCE</scope>
</reference>
<protein>
    <submittedName>
        <fullName evidence="5">Crt-like 3</fullName>
    </submittedName>
</protein>
<accession>A0A9P1GTW7</accession>
<evidence type="ECO:0000256" key="1">
    <source>
        <dbReference type="SAM" id="MobiDB-lite"/>
    </source>
</evidence>
<keyword evidence="6" id="KW-1185">Reference proteome</keyword>
<reference evidence="4" key="2">
    <citation type="submission" date="2024-04" db="EMBL/GenBank/DDBJ databases">
        <authorList>
            <person name="Chen Y."/>
            <person name="Shah S."/>
            <person name="Dougan E. K."/>
            <person name="Thang M."/>
            <person name="Chan C."/>
        </authorList>
    </citation>
    <scope>NUCLEOTIDE SEQUENCE [LARGE SCALE GENOMIC DNA]</scope>
</reference>
<feature type="transmembrane region" description="Helical" evidence="2">
    <location>
        <begin position="104"/>
        <end position="123"/>
    </location>
</feature>
<evidence type="ECO:0000313" key="3">
    <source>
        <dbReference type="EMBL" id="CAI4020743.1"/>
    </source>
</evidence>